<keyword evidence="2" id="KW-0539">Nucleus</keyword>
<dbReference type="Pfam" id="PF11951">
    <property type="entry name" value="Fungal_trans_2"/>
    <property type="match status" value="1"/>
</dbReference>
<comment type="subcellular location">
    <subcellularLocation>
        <location evidence="1">Nucleus</location>
    </subcellularLocation>
</comment>
<dbReference type="SMART" id="SM00066">
    <property type="entry name" value="GAL4"/>
    <property type="match status" value="1"/>
</dbReference>
<dbReference type="OrthoDB" id="5229455at2759"/>
<dbReference type="GO" id="GO:0045944">
    <property type="term" value="P:positive regulation of transcription by RNA polymerase II"/>
    <property type="evidence" value="ECO:0007669"/>
    <property type="project" value="TreeGrafter"/>
</dbReference>
<dbReference type="GeneID" id="30180836"/>
<dbReference type="PANTHER" id="PTHR37534:SF43">
    <property type="entry name" value="FINGER DOMAIN PROTEIN, PUTATIVE (AFU_ORTHOLOGUE AFUA_1G01850)-RELATED"/>
    <property type="match status" value="1"/>
</dbReference>
<reference evidence="4 5" key="1">
    <citation type="journal article" date="2016" name="Proc. Natl. Acad. Sci. U.S.A.">
        <title>Comparative genomics of biotechnologically important yeasts.</title>
        <authorList>
            <person name="Riley R."/>
            <person name="Haridas S."/>
            <person name="Wolfe K.H."/>
            <person name="Lopes M.R."/>
            <person name="Hittinger C.T."/>
            <person name="Goeker M."/>
            <person name="Salamov A.A."/>
            <person name="Wisecaver J.H."/>
            <person name="Long T.M."/>
            <person name="Calvey C.H."/>
            <person name="Aerts A.L."/>
            <person name="Barry K.W."/>
            <person name="Choi C."/>
            <person name="Clum A."/>
            <person name="Coughlan A.Y."/>
            <person name="Deshpande S."/>
            <person name="Douglass A.P."/>
            <person name="Hanson S.J."/>
            <person name="Klenk H.-P."/>
            <person name="LaButti K.M."/>
            <person name="Lapidus A."/>
            <person name="Lindquist E.A."/>
            <person name="Lipzen A.M."/>
            <person name="Meier-Kolthoff J.P."/>
            <person name="Ohm R.A."/>
            <person name="Otillar R.P."/>
            <person name="Pangilinan J.L."/>
            <person name="Peng Y."/>
            <person name="Rokas A."/>
            <person name="Rosa C.A."/>
            <person name="Scheuner C."/>
            <person name="Sibirny A.A."/>
            <person name="Slot J.C."/>
            <person name="Stielow J.B."/>
            <person name="Sun H."/>
            <person name="Kurtzman C.P."/>
            <person name="Blackwell M."/>
            <person name="Grigoriev I.V."/>
            <person name="Jeffries T.W."/>
        </authorList>
    </citation>
    <scope>NUCLEOTIDE SEQUENCE [LARGE SCALE GENOMIC DNA]</scope>
    <source>
        <strain evidence="4 5">NRRL Y-2026</strain>
    </source>
</reference>
<evidence type="ECO:0000256" key="2">
    <source>
        <dbReference type="ARBA" id="ARBA00023242"/>
    </source>
</evidence>
<accession>A0A1E3NJ80</accession>
<dbReference type="GO" id="GO:0000981">
    <property type="term" value="F:DNA-binding transcription factor activity, RNA polymerase II-specific"/>
    <property type="evidence" value="ECO:0007669"/>
    <property type="project" value="InterPro"/>
</dbReference>
<dbReference type="AlphaFoldDB" id="A0A1E3NJ80"/>
<feature type="domain" description="Zn(2)-C6 fungal-type" evidence="3">
    <location>
        <begin position="21"/>
        <end position="51"/>
    </location>
</feature>
<dbReference type="EMBL" id="KV454003">
    <property type="protein sequence ID" value="ODQ46202.1"/>
    <property type="molecule type" value="Genomic_DNA"/>
</dbReference>
<dbReference type="Gene3D" id="4.10.240.10">
    <property type="entry name" value="Zn(2)-C6 fungal-type DNA-binding domain"/>
    <property type="match status" value="1"/>
</dbReference>
<evidence type="ECO:0000256" key="1">
    <source>
        <dbReference type="ARBA" id="ARBA00004123"/>
    </source>
</evidence>
<evidence type="ECO:0000259" key="3">
    <source>
        <dbReference type="PROSITE" id="PS50048"/>
    </source>
</evidence>
<name>A0A1E3NJ80_9ASCO</name>
<dbReference type="InterPro" id="IPR021858">
    <property type="entry name" value="Fun_TF"/>
</dbReference>
<dbReference type="PROSITE" id="PS00463">
    <property type="entry name" value="ZN2_CY6_FUNGAL_1"/>
    <property type="match status" value="1"/>
</dbReference>
<evidence type="ECO:0000313" key="5">
    <source>
        <dbReference type="Proteomes" id="UP000094455"/>
    </source>
</evidence>
<dbReference type="GO" id="GO:0005634">
    <property type="term" value="C:nucleus"/>
    <property type="evidence" value="ECO:0007669"/>
    <property type="project" value="UniProtKB-SubCell"/>
</dbReference>
<dbReference type="RefSeq" id="XP_019017315.1">
    <property type="nucleotide sequence ID" value="XM_019164149.1"/>
</dbReference>
<gene>
    <name evidence="4" type="ORF">PICMEDRAFT_72291</name>
</gene>
<protein>
    <recommendedName>
        <fullName evidence="3">Zn(2)-C6 fungal-type domain-containing protein</fullName>
    </recommendedName>
</protein>
<dbReference type="PROSITE" id="PS50048">
    <property type="entry name" value="ZN2_CY6_FUNGAL_2"/>
    <property type="match status" value="1"/>
</dbReference>
<sequence>MAVQSGIVSAYSGVKPRSRLGCNGCKKLKIKCDEVKPTCSRCKKRGKVCVYSFEMVFQNQSLAENKKKVRIKDYELMQNDEKRLQRMALIKSTNTVSNNENELSTFHSEPMSTTTLGSFVLKSSGADVVPGDGSSDSGVHVSSGGSLPYRMASFIPESKIPLLPLPEHLLDHPYYKDAFNFYKYFTAHFIVAATPQMYRSNPFHKLIPQFAEEKENGCLLDLLVAYSLTHRSMVLTDENFTPHLVELLISRGIFRLVSSLNATTMEIKCEVVCVTALLMCTQKIFSGDDTDKYKETIDLCRKGFERFIDNDEKVSKLPNGKYQLTEEDNSFSYFLLSWIGYLEVIGMMMAISPKDFRMPYRPNPVFEKVELKKKSKIDLFLGFDIKFLEIFDKLIPILNMLEERHEVDRNSIPTDILSLALEWEHELNSAYTDFQAAPRNPDDPTESDRILNASNDAFYFTGLLHLYRRIYRIPRTSSVVQKMVQKIYDVFKNDIESASSAENCAILPLFVAACESISEEHRRFFYDRFQIQFLGGNFPAGDVLKILNDTWNTGDSWVNAVKRVRKEKGFFLI</sequence>
<dbReference type="Proteomes" id="UP000094455">
    <property type="component" value="Unassembled WGS sequence"/>
</dbReference>
<proteinExistence type="predicted"/>
<dbReference type="InterPro" id="IPR001138">
    <property type="entry name" value="Zn2Cys6_DnaBD"/>
</dbReference>
<dbReference type="SUPFAM" id="SSF57701">
    <property type="entry name" value="Zn2/Cys6 DNA-binding domain"/>
    <property type="match status" value="1"/>
</dbReference>
<evidence type="ECO:0000313" key="4">
    <source>
        <dbReference type="EMBL" id="ODQ46202.1"/>
    </source>
</evidence>
<dbReference type="GO" id="GO:0008270">
    <property type="term" value="F:zinc ion binding"/>
    <property type="evidence" value="ECO:0007669"/>
    <property type="project" value="InterPro"/>
</dbReference>
<dbReference type="PANTHER" id="PTHR37534">
    <property type="entry name" value="TRANSCRIPTIONAL ACTIVATOR PROTEIN UGA3"/>
    <property type="match status" value="1"/>
</dbReference>
<dbReference type="Pfam" id="PF00172">
    <property type="entry name" value="Zn_clus"/>
    <property type="match status" value="1"/>
</dbReference>
<dbReference type="GO" id="GO:0000976">
    <property type="term" value="F:transcription cis-regulatory region binding"/>
    <property type="evidence" value="ECO:0007669"/>
    <property type="project" value="TreeGrafter"/>
</dbReference>
<dbReference type="CDD" id="cd00067">
    <property type="entry name" value="GAL4"/>
    <property type="match status" value="1"/>
</dbReference>
<dbReference type="InterPro" id="IPR036864">
    <property type="entry name" value="Zn2-C6_fun-type_DNA-bd_sf"/>
</dbReference>
<keyword evidence="5" id="KW-1185">Reference proteome</keyword>
<organism evidence="4 5">
    <name type="scientific">Pichia membranifaciens NRRL Y-2026</name>
    <dbReference type="NCBI Taxonomy" id="763406"/>
    <lineage>
        <taxon>Eukaryota</taxon>
        <taxon>Fungi</taxon>
        <taxon>Dikarya</taxon>
        <taxon>Ascomycota</taxon>
        <taxon>Saccharomycotina</taxon>
        <taxon>Pichiomycetes</taxon>
        <taxon>Pichiales</taxon>
        <taxon>Pichiaceae</taxon>
        <taxon>Pichia</taxon>
    </lineage>
</organism>